<feature type="transmembrane region" description="Helical" evidence="7">
    <location>
        <begin position="89"/>
        <end position="109"/>
    </location>
</feature>
<evidence type="ECO:0000256" key="3">
    <source>
        <dbReference type="ARBA" id="ARBA00022692"/>
    </source>
</evidence>
<evidence type="ECO:0000256" key="7">
    <source>
        <dbReference type="SAM" id="Phobius"/>
    </source>
</evidence>
<dbReference type="GO" id="GO:0004190">
    <property type="term" value="F:aspartic-type endopeptidase activity"/>
    <property type="evidence" value="ECO:0007669"/>
    <property type="project" value="InterPro"/>
</dbReference>
<keyword evidence="6 7" id="KW-0472">Membrane</keyword>
<dbReference type="InterPro" id="IPR001872">
    <property type="entry name" value="Peptidase_A8"/>
</dbReference>
<feature type="transmembrane region" description="Helical" evidence="7">
    <location>
        <begin position="54"/>
        <end position="77"/>
    </location>
</feature>
<feature type="transmembrane region" description="Helical" evidence="7">
    <location>
        <begin position="129"/>
        <end position="151"/>
    </location>
</feature>
<keyword evidence="4" id="KW-0378">Hydrolase</keyword>
<dbReference type="AlphaFoldDB" id="A0A6J6C5X3"/>
<feature type="transmembrane region" description="Helical" evidence="7">
    <location>
        <begin position="7"/>
        <end position="24"/>
    </location>
</feature>
<dbReference type="EMBL" id="CAEZSP010000039">
    <property type="protein sequence ID" value="CAB4546019.1"/>
    <property type="molecule type" value="Genomic_DNA"/>
</dbReference>
<evidence type="ECO:0000313" key="8">
    <source>
        <dbReference type="EMBL" id="CAB4546019.1"/>
    </source>
</evidence>
<dbReference type="GO" id="GO:0016020">
    <property type="term" value="C:membrane"/>
    <property type="evidence" value="ECO:0007669"/>
    <property type="project" value="InterPro"/>
</dbReference>
<organism evidence="8">
    <name type="scientific">freshwater metagenome</name>
    <dbReference type="NCBI Taxonomy" id="449393"/>
    <lineage>
        <taxon>unclassified sequences</taxon>
        <taxon>metagenomes</taxon>
        <taxon>ecological metagenomes</taxon>
    </lineage>
</organism>
<dbReference type="NCBIfam" id="TIGR00077">
    <property type="entry name" value="lspA"/>
    <property type="match status" value="1"/>
</dbReference>
<dbReference type="Pfam" id="PF01252">
    <property type="entry name" value="Peptidase_A8"/>
    <property type="match status" value="1"/>
</dbReference>
<keyword evidence="5 7" id="KW-1133">Transmembrane helix</keyword>
<keyword evidence="2" id="KW-0645">Protease</keyword>
<proteinExistence type="inferred from homology"/>
<evidence type="ECO:0000256" key="5">
    <source>
        <dbReference type="ARBA" id="ARBA00022989"/>
    </source>
</evidence>
<sequence>MRQSTKLARLYSLALVIWSIDFLTKNWALENLTGASKKVIGTFLQVTLHKNPGAAFSFATGFTIVFTSISIGVLLFILRYSPRITSTGWAVVAGLVLGGVLGNLSDRVFREPSFLYGHVIDWIELPNWPVFNIADSSIVIASIIAFVLTVMNIHPTKPSNSGAKNSNGAIS</sequence>
<accession>A0A6J6C5X3</accession>
<evidence type="ECO:0000313" key="9">
    <source>
        <dbReference type="EMBL" id="CAB4629498.1"/>
    </source>
</evidence>
<evidence type="ECO:0000256" key="6">
    <source>
        <dbReference type="ARBA" id="ARBA00023136"/>
    </source>
</evidence>
<keyword evidence="1" id="KW-1003">Cell membrane</keyword>
<evidence type="ECO:0000256" key="4">
    <source>
        <dbReference type="ARBA" id="ARBA00022801"/>
    </source>
</evidence>
<dbReference type="PRINTS" id="PR00781">
    <property type="entry name" value="LIPOSIGPTASE"/>
</dbReference>
<dbReference type="PANTHER" id="PTHR33695:SF1">
    <property type="entry name" value="LIPOPROTEIN SIGNAL PEPTIDASE"/>
    <property type="match status" value="1"/>
</dbReference>
<gene>
    <name evidence="8" type="ORF">UFOPK1440_00789</name>
    <name evidence="9" type="ORF">UFOPK1946_01040</name>
</gene>
<evidence type="ECO:0000256" key="2">
    <source>
        <dbReference type="ARBA" id="ARBA00022670"/>
    </source>
</evidence>
<evidence type="ECO:0000256" key="1">
    <source>
        <dbReference type="ARBA" id="ARBA00022475"/>
    </source>
</evidence>
<dbReference type="EMBL" id="CAEZVG010000076">
    <property type="protein sequence ID" value="CAB4629498.1"/>
    <property type="molecule type" value="Genomic_DNA"/>
</dbReference>
<name>A0A6J6C5X3_9ZZZZ</name>
<dbReference type="HAMAP" id="MF_00161">
    <property type="entry name" value="LspA"/>
    <property type="match status" value="1"/>
</dbReference>
<keyword evidence="3 7" id="KW-0812">Transmembrane</keyword>
<protein>
    <submittedName>
        <fullName evidence="8">Unannotated protein</fullName>
    </submittedName>
</protein>
<reference evidence="8" key="1">
    <citation type="submission" date="2020-05" db="EMBL/GenBank/DDBJ databases">
        <authorList>
            <person name="Chiriac C."/>
            <person name="Salcher M."/>
            <person name="Ghai R."/>
            <person name="Kavagutti S V."/>
        </authorList>
    </citation>
    <scope>NUCLEOTIDE SEQUENCE</scope>
</reference>
<dbReference type="PANTHER" id="PTHR33695">
    <property type="entry name" value="LIPOPROTEIN SIGNAL PEPTIDASE"/>
    <property type="match status" value="1"/>
</dbReference>
<dbReference type="GO" id="GO:0006508">
    <property type="term" value="P:proteolysis"/>
    <property type="evidence" value="ECO:0007669"/>
    <property type="project" value="UniProtKB-KW"/>
</dbReference>